<dbReference type="Gene3D" id="3.60.15.10">
    <property type="entry name" value="Ribonuclease Z/Hydroxyacylglutathione hydrolase-like"/>
    <property type="match status" value="1"/>
</dbReference>
<evidence type="ECO:0000259" key="1">
    <source>
        <dbReference type="SMART" id="SM00849"/>
    </source>
</evidence>
<reference evidence="2" key="1">
    <citation type="submission" date="2016-09" db="EMBL/GenBank/DDBJ databases">
        <authorList>
            <person name="Capua I."/>
            <person name="De Benedictis P."/>
            <person name="Joannis T."/>
            <person name="Lombin L.H."/>
            <person name="Cattoli G."/>
        </authorList>
    </citation>
    <scope>NUCLEOTIDE SEQUENCE</scope>
    <source>
        <strain evidence="2">B9</strain>
    </source>
</reference>
<name>A0A1K0ITC7_CUPNE</name>
<dbReference type="GO" id="GO:0016787">
    <property type="term" value="F:hydrolase activity"/>
    <property type="evidence" value="ECO:0007669"/>
    <property type="project" value="UniProtKB-KW"/>
</dbReference>
<organism evidence="2">
    <name type="scientific">Cupriavidus necator</name>
    <name type="common">Alcaligenes eutrophus</name>
    <name type="synonym">Ralstonia eutropha</name>
    <dbReference type="NCBI Taxonomy" id="106590"/>
    <lineage>
        <taxon>Bacteria</taxon>
        <taxon>Pseudomonadati</taxon>
        <taxon>Pseudomonadota</taxon>
        <taxon>Betaproteobacteria</taxon>
        <taxon>Burkholderiales</taxon>
        <taxon>Burkholderiaceae</taxon>
        <taxon>Cupriavidus</taxon>
    </lineage>
</organism>
<dbReference type="InterPro" id="IPR052195">
    <property type="entry name" value="Bact_Alkyl/Aryl-Sulfatase"/>
</dbReference>
<feature type="domain" description="Metallo-beta-lactamase" evidence="1">
    <location>
        <begin position="26"/>
        <end position="227"/>
    </location>
</feature>
<gene>
    <name evidence="2" type="ORF">CNECB9_2850009</name>
</gene>
<dbReference type="InterPro" id="IPR038536">
    <property type="entry name" value="Alkyl/aryl-sulf_dimr_sf"/>
</dbReference>
<dbReference type="EC" id="3.1.6.-" evidence="2"/>
<dbReference type="GO" id="GO:0046983">
    <property type="term" value="F:protein dimerization activity"/>
    <property type="evidence" value="ECO:0007669"/>
    <property type="project" value="InterPro"/>
</dbReference>
<dbReference type="RefSeq" id="WP_340525491.1">
    <property type="nucleotide sequence ID" value="NZ_FMSH01000207.1"/>
</dbReference>
<dbReference type="Pfam" id="PF14863">
    <property type="entry name" value="Alkyl_sulf_dimr"/>
    <property type="match status" value="1"/>
</dbReference>
<dbReference type="EMBL" id="FMSH01000207">
    <property type="protein sequence ID" value="SCU76209.1"/>
    <property type="molecule type" value="Genomic_DNA"/>
</dbReference>
<dbReference type="InterPro" id="IPR036866">
    <property type="entry name" value="RibonucZ/Hydroxyglut_hydro"/>
</dbReference>
<dbReference type="Pfam" id="PF00753">
    <property type="entry name" value="Lactamase_B"/>
    <property type="match status" value="1"/>
</dbReference>
<dbReference type="InterPro" id="IPR029228">
    <property type="entry name" value="Alkyl_sulf_dimr"/>
</dbReference>
<dbReference type="PANTHER" id="PTHR43223:SF2">
    <property type="entry name" value="METALLO-BETA-LACTAMASE DOMAIN-CONTAINING PROTEIN"/>
    <property type="match status" value="1"/>
</dbReference>
<dbReference type="SMART" id="SM00849">
    <property type="entry name" value="Lactamase_B"/>
    <property type="match status" value="1"/>
</dbReference>
<keyword evidence="2" id="KW-0378">Hydrolase</keyword>
<dbReference type="PANTHER" id="PTHR43223">
    <property type="entry name" value="ALKYL/ARYL-SULFATASE"/>
    <property type="match status" value="1"/>
</dbReference>
<accession>A0A1K0ITC7</accession>
<proteinExistence type="predicted"/>
<dbReference type="InterPro" id="IPR001279">
    <property type="entry name" value="Metallo-B-lactamas"/>
</dbReference>
<dbReference type="Gene3D" id="1.25.40.880">
    <property type="entry name" value="Alkyl sulfatase, dimerisation domain"/>
    <property type="match status" value="1"/>
</dbReference>
<evidence type="ECO:0000313" key="2">
    <source>
        <dbReference type="EMBL" id="SCU76209.1"/>
    </source>
</evidence>
<protein>
    <submittedName>
        <fullName evidence="2">Alkyl sulfatase</fullName>
        <ecNumber evidence="2">3.1.6.-</ecNumber>
    </submittedName>
</protein>
<dbReference type="AlphaFoldDB" id="A0A1K0ITC7"/>
<dbReference type="SUPFAM" id="SSF56281">
    <property type="entry name" value="Metallo-hydrolase/oxidoreductase"/>
    <property type="match status" value="1"/>
</dbReference>
<sequence>MDTSNILMVKQALARHADGVYTLGGQGNSVVVDLGATLLLVDAGPGGDITDAMIAQLRASLDKPVAYIVYSHGHMGYNNGVRQWLAEAARRGDPAPQLVAHANLPARYRRYRETGGLQAYTNVRQFRSDYPATPPAHWFQMPTLTYQDRLALTGTERHVVLMHAPSETDDGTAVWIPDARTLYGSNAFIKTCPNVGSPYRIFRDPMRWAQTLERFAELAPAVLIPEFGKPVTDAAEIHEALTVPARALRYLRREVVARMNVGMSENDIVNDVPLPDELFGSRFMKPTYGCAAYIMHDIWRSENGWWNRNPTDLHPAAPAQAAAAVRRALANPERVLARARELQAAGELQLALHVIDLLASDDAGDPVSKQARELKAALCEGRAQSMTSVVSRHLYLSAADELLDRPVGAAERARGDAGYAWQ</sequence>